<keyword evidence="17" id="KW-1185">Reference proteome</keyword>
<dbReference type="Proteomes" id="UP000029444">
    <property type="component" value="Unassembled WGS sequence"/>
</dbReference>
<evidence type="ECO:0000259" key="14">
    <source>
        <dbReference type="Pfam" id="PF01648"/>
    </source>
</evidence>
<dbReference type="GO" id="GO:0005886">
    <property type="term" value="C:plasma membrane"/>
    <property type="evidence" value="ECO:0007669"/>
    <property type="project" value="TreeGrafter"/>
</dbReference>
<evidence type="ECO:0000256" key="1">
    <source>
        <dbReference type="ARBA" id="ARBA00003937"/>
    </source>
</evidence>
<dbReference type="InterPro" id="IPR041354">
    <property type="entry name" value="4PPT_N"/>
</dbReference>
<accession>A0A095UPQ4</accession>
<comment type="caution">
    <text evidence="16">The sequence shown here is derived from an EMBL/GenBank/DDBJ whole genome shotgun (WGS) entry which is preliminary data.</text>
</comment>
<evidence type="ECO:0000256" key="11">
    <source>
        <dbReference type="ARBA" id="ARBA00049191"/>
    </source>
</evidence>
<evidence type="ECO:0000256" key="7">
    <source>
        <dbReference type="ARBA" id="ARBA00023191"/>
    </source>
</evidence>
<keyword evidence="6" id="KW-0808">Transferase</keyword>
<feature type="domain" description="4'-phosphopantetheinyl transferase" evidence="14">
    <location>
        <begin position="121"/>
        <end position="199"/>
    </location>
</feature>
<evidence type="ECO:0000256" key="4">
    <source>
        <dbReference type="ARBA" id="ARBA00011503"/>
    </source>
</evidence>
<evidence type="ECO:0000256" key="10">
    <source>
        <dbReference type="ARBA" id="ARBA00049176"/>
    </source>
</evidence>
<feature type="binding site" evidence="12">
    <location>
        <position position="124"/>
    </location>
    <ligand>
        <name>CoA</name>
        <dbReference type="ChEBI" id="CHEBI:57287"/>
    </ligand>
</feature>
<gene>
    <name evidence="16" type="ORF">Y5S_02260</name>
</gene>
<organism evidence="16 17">
    <name type="scientific">Alcanivorax nanhaiticus</name>
    <dbReference type="NCBI Taxonomy" id="1177154"/>
    <lineage>
        <taxon>Bacteria</taxon>
        <taxon>Pseudomonadati</taxon>
        <taxon>Pseudomonadota</taxon>
        <taxon>Gammaproteobacteria</taxon>
        <taxon>Oceanospirillales</taxon>
        <taxon>Alcanivoracaceae</taxon>
        <taxon>Alcanivorax</taxon>
    </lineage>
</organism>
<keyword evidence="13" id="KW-0460">Magnesium</keyword>
<dbReference type="PATRIC" id="fig|1177154.3.peg.2301"/>
<feature type="binding site" evidence="12">
    <location>
        <position position="67"/>
    </location>
    <ligand>
        <name>CoA</name>
        <dbReference type="ChEBI" id="CHEBI:57287"/>
    </ligand>
</feature>
<comment type="similarity">
    <text evidence="3">Belongs to the P-Pant transferase superfamily. EntD family.</text>
</comment>
<evidence type="ECO:0000256" key="8">
    <source>
        <dbReference type="ARBA" id="ARBA00029894"/>
    </source>
</evidence>
<evidence type="ECO:0000256" key="3">
    <source>
        <dbReference type="ARBA" id="ARBA00008342"/>
    </source>
</evidence>
<proteinExistence type="inferred from homology"/>
<dbReference type="GO" id="GO:0009366">
    <property type="term" value="C:enterobactin synthetase complex"/>
    <property type="evidence" value="ECO:0007669"/>
    <property type="project" value="InterPro"/>
</dbReference>
<evidence type="ECO:0000256" key="5">
    <source>
        <dbReference type="ARBA" id="ARBA00019087"/>
    </source>
</evidence>
<name>A0A095UPQ4_9GAMM</name>
<dbReference type="GO" id="GO:0009239">
    <property type="term" value="P:enterobactin biosynthetic process"/>
    <property type="evidence" value="ECO:0007669"/>
    <property type="project" value="UniProtKB-UniPathway"/>
</dbReference>
<dbReference type="InterPro" id="IPR037143">
    <property type="entry name" value="4-PPantetheinyl_Trfase_dom_sf"/>
</dbReference>
<comment type="cofactor">
    <cofactor evidence="13">
        <name>Mg(2+)</name>
        <dbReference type="ChEBI" id="CHEBI:18420"/>
    </cofactor>
</comment>
<dbReference type="UniPathway" id="UPA00017"/>
<evidence type="ECO:0000256" key="6">
    <source>
        <dbReference type="ARBA" id="ARBA00022679"/>
    </source>
</evidence>
<feature type="binding site" evidence="12">
    <location>
        <begin position="102"/>
        <end position="103"/>
    </location>
    <ligand>
        <name>CoA</name>
        <dbReference type="ChEBI" id="CHEBI:57287"/>
    </ligand>
</feature>
<dbReference type="PANTHER" id="PTHR38096:SF1">
    <property type="entry name" value="ENTEROBACTIN SYNTHASE COMPONENT D"/>
    <property type="match status" value="1"/>
</dbReference>
<feature type="binding site" evidence="12">
    <location>
        <position position="174"/>
    </location>
    <ligand>
        <name>CoA</name>
        <dbReference type="ChEBI" id="CHEBI:57287"/>
    </ligand>
</feature>
<feature type="binding site" evidence="13">
    <location>
        <position position="124"/>
    </location>
    <ligand>
        <name>Mg(2+)</name>
        <dbReference type="ChEBI" id="CHEBI:18420"/>
    </ligand>
</feature>
<dbReference type="Pfam" id="PF01648">
    <property type="entry name" value="ACPS"/>
    <property type="match status" value="1"/>
</dbReference>
<dbReference type="GO" id="GO:0008897">
    <property type="term" value="F:holo-[acyl-carrier-protein] synthase activity"/>
    <property type="evidence" value="ECO:0007669"/>
    <property type="project" value="InterPro"/>
</dbReference>
<dbReference type="STRING" id="1177154.Y5S_02260"/>
<dbReference type="EMBL" id="ARXV01000008">
    <property type="protein sequence ID" value="KGD64505.1"/>
    <property type="molecule type" value="Genomic_DNA"/>
</dbReference>
<evidence type="ECO:0000256" key="9">
    <source>
        <dbReference type="ARBA" id="ARBA00031996"/>
    </source>
</evidence>
<evidence type="ECO:0000313" key="17">
    <source>
        <dbReference type="Proteomes" id="UP000029444"/>
    </source>
</evidence>
<dbReference type="PANTHER" id="PTHR38096">
    <property type="entry name" value="ENTEROBACTIN SYNTHASE COMPONENT D"/>
    <property type="match status" value="1"/>
</dbReference>
<dbReference type="GO" id="GO:0000287">
    <property type="term" value="F:magnesium ion binding"/>
    <property type="evidence" value="ECO:0007669"/>
    <property type="project" value="InterPro"/>
</dbReference>
<comment type="catalytic activity">
    <reaction evidence="11">
        <text>apo-[peptidyl-carrier protein] + CoA = holo-[peptidyl-carrier protein] + adenosine 3',5'-bisphosphate + H(+)</text>
        <dbReference type="Rhea" id="RHEA:46228"/>
        <dbReference type="Rhea" id="RHEA-COMP:11479"/>
        <dbReference type="Rhea" id="RHEA-COMP:11480"/>
        <dbReference type="ChEBI" id="CHEBI:15378"/>
        <dbReference type="ChEBI" id="CHEBI:29999"/>
        <dbReference type="ChEBI" id="CHEBI:57287"/>
        <dbReference type="ChEBI" id="CHEBI:58343"/>
        <dbReference type="ChEBI" id="CHEBI:64479"/>
    </reaction>
</comment>
<evidence type="ECO:0000313" key="16">
    <source>
        <dbReference type="EMBL" id="KGD64505.1"/>
    </source>
</evidence>
<evidence type="ECO:0000256" key="2">
    <source>
        <dbReference type="ARBA" id="ARBA00004993"/>
    </source>
</evidence>
<comment type="function">
    <text evidence="1">Involved in the biosynthesis of the siderophore enterobactin (enterochelin), which is a macrocyclic trimeric lactone of N-(2,3-dihydroxybenzoyl)-serine. The serine trilactone serves as a scaffolding for the three catechol functionalities that provide hexadentate coordination for the tightly ligated iron(2+) atoms. Plays an essential role in the assembly of the enterobactin by catalyzing the transfer of the 4'-phosphopantetheine (Ppant) moiety from coenzyme A to the apo-domains of both EntB (ArCP domain) and EntF (PCP domain) to yield their holo-forms which make them competent for the activation of 2,3-dihydroxybenzoate (DHB) and L-serine, respectively.</text>
</comment>
<dbReference type="AlphaFoldDB" id="A0A095UPQ4"/>
<dbReference type="Pfam" id="PF17837">
    <property type="entry name" value="4PPT_N"/>
    <property type="match status" value="1"/>
</dbReference>
<protein>
    <recommendedName>
        <fullName evidence="5">Enterobactin synthase component D</fullName>
    </recommendedName>
    <alternativeName>
        <fullName evidence="8">4'-phosphopantetheinyl transferase EntD</fullName>
    </alternativeName>
    <alternativeName>
        <fullName evidence="9">Enterochelin synthase D</fullName>
    </alternativeName>
</protein>
<comment type="subunit">
    <text evidence="4">EntB, EntD, EntE, and EntF form a multienzyme complex called enterobactin synthase.</text>
</comment>
<evidence type="ECO:0000256" key="13">
    <source>
        <dbReference type="PIRSR" id="PIRSR603542-2"/>
    </source>
</evidence>
<dbReference type="eggNOG" id="COG2977">
    <property type="taxonomic scope" value="Bacteria"/>
</dbReference>
<dbReference type="PRINTS" id="PR01399">
    <property type="entry name" value="ENTSNTHTASED"/>
</dbReference>
<dbReference type="InterPro" id="IPR008278">
    <property type="entry name" value="4-PPantetheinyl_Trfase_dom"/>
</dbReference>
<keyword evidence="7" id="KW-0259">Enterobactin biosynthesis</keyword>
<comment type="pathway">
    <text evidence="2">Siderophore biosynthesis; enterobactin biosynthesis.</text>
</comment>
<dbReference type="SUPFAM" id="SSF56214">
    <property type="entry name" value="4'-phosphopantetheinyl transferase"/>
    <property type="match status" value="1"/>
</dbReference>
<evidence type="ECO:0000256" key="12">
    <source>
        <dbReference type="PIRSR" id="PIRSR603542-1"/>
    </source>
</evidence>
<feature type="binding site" evidence="12">
    <location>
        <position position="170"/>
    </location>
    <ligand>
        <name>CoA</name>
        <dbReference type="ChEBI" id="CHEBI:57287"/>
    </ligand>
</feature>
<feature type="domain" description="4'-phosphopantetheinyl transferase N-terminal" evidence="15">
    <location>
        <begin position="52"/>
        <end position="113"/>
    </location>
</feature>
<feature type="binding site" evidence="13">
    <location>
        <position position="126"/>
    </location>
    <ligand>
        <name>Mg(2+)</name>
        <dbReference type="ChEBI" id="CHEBI:18420"/>
    </ligand>
</feature>
<reference evidence="16 17" key="1">
    <citation type="submission" date="2012-09" db="EMBL/GenBank/DDBJ databases">
        <title>Genome Sequence of alkane-degrading Bacterium Alcanivorax sp. 19-m-6.</title>
        <authorList>
            <person name="Lai Q."/>
            <person name="Shao Z."/>
        </authorList>
    </citation>
    <scope>NUCLEOTIDE SEQUENCE [LARGE SCALE GENOMIC DNA]</scope>
    <source>
        <strain evidence="16 17">19-m-6</strain>
    </source>
</reference>
<dbReference type="RefSeq" id="WP_231552672.1">
    <property type="nucleotide sequence ID" value="NZ_ARXV01000008.1"/>
</dbReference>
<sequence>MPVTPETRPPSLTRLHREDLSPGLIRVSCQYQHESLSDEHFQLAGIPLPASLQTAISKRKAEYLAGRWCAREGLRHLGKEGFPKLTPDRSPAWPAGSLGSITHSHGVAEVMVADARHWLTVGLDTEQWVSTERASRLERELLTENELATLSGMSPLQRANRLTLIFSAKESLFKALFPITGKRFYFHDAERRHPNHLTLLRTLSPEWPKGSQIPFRWRERQHNVLSWIALPRQQDS</sequence>
<dbReference type="Gene3D" id="3.90.470.20">
    <property type="entry name" value="4'-phosphopantetheinyl transferase domain"/>
    <property type="match status" value="1"/>
</dbReference>
<feature type="binding site" evidence="12">
    <location>
        <position position="59"/>
    </location>
    <ligand>
        <name>CoA</name>
        <dbReference type="ChEBI" id="CHEBI:57287"/>
    </ligand>
</feature>
<dbReference type="InterPro" id="IPR003542">
    <property type="entry name" value="Enbac_synth_compD-like"/>
</dbReference>
<keyword evidence="13" id="KW-0479">Metal-binding</keyword>
<comment type="catalytic activity">
    <reaction evidence="10">
        <text>apo-[aryl-carrier protein] + CoA = holo-[aryl-carrier protein] + adenosine 3',5'-bisphosphate + H(+)</text>
        <dbReference type="Rhea" id="RHEA:48404"/>
        <dbReference type="Rhea" id="RHEA-COMP:15903"/>
        <dbReference type="Rhea" id="RHEA-COMP:17557"/>
        <dbReference type="ChEBI" id="CHEBI:15378"/>
        <dbReference type="ChEBI" id="CHEBI:29999"/>
        <dbReference type="ChEBI" id="CHEBI:57287"/>
        <dbReference type="ChEBI" id="CHEBI:58343"/>
        <dbReference type="ChEBI" id="CHEBI:64479"/>
    </reaction>
</comment>
<evidence type="ECO:0000259" key="15">
    <source>
        <dbReference type="Pfam" id="PF17837"/>
    </source>
</evidence>